<reference evidence="1 2" key="1">
    <citation type="journal article" date="2014" name="Int. J. Syst. Evol. Microbiol.">
        <title>Complete genome sequence of Corynebacterium casei LMG S-19264T (=DSM 44701T), isolated from a smear-ripened cheese.</title>
        <authorList>
            <consortium name="US DOE Joint Genome Institute (JGI-PGF)"/>
            <person name="Walter F."/>
            <person name="Albersmeier A."/>
            <person name="Kalinowski J."/>
            <person name="Ruckert C."/>
        </authorList>
    </citation>
    <scope>NUCLEOTIDE SEQUENCE [LARGE SCALE GENOMIC DNA]</scope>
    <source>
        <strain evidence="1 2">JCM 4677</strain>
    </source>
</reference>
<evidence type="ECO:0000313" key="2">
    <source>
        <dbReference type="Proteomes" id="UP000516444"/>
    </source>
</evidence>
<dbReference type="Proteomes" id="UP000516444">
    <property type="component" value="Chromosome"/>
</dbReference>
<dbReference type="KEGG" id="sgm:GCM10017557_82240"/>
<organism evidence="1 2">
    <name type="scientific">Streptomyces aurantiacus</name>
    <dbReference type="NCBI Taxonomy" id="47760"/>
    <lineage>
        <taxon>Bacteria</taxon>
        <taxon>Bacillati</taxon>
        <taxon>Actinomycetota</taxon>
        <taxon>Actinomycetes</taxon>
        <taxon>Kitasatosporales</taxon>
        <taxon>Streptomycetaceae</taxon>
        <taxon>Streptomyces</taxon>
        <taxon>Streptomyces aurantiacus group</taxon>
    </lineage>
</organism>
<dbReference type="EMBL" id="AP023440">
    <property type="protein sequence ID" value="BCL33365.1"/>
    <property type="molecule type" value="Genomic_DNA"/>
</dbReference>
<name>A0A7G1PHX0_9ACTN</name>
<accession>A0A7G1PHX0</accession>
<evidence type="ECO:0000313" key="1">
    <source>
        <dbReference type="EMBL" id="BCL33365.1"/>
    </source>
</evidence>
<proteinExistence type="predicted"/>
<dbReference type="AlphaFoldDB" id="A0A7G1PHX0"/>
<gene>
    <name evidence="1" type="ORF">GCM10017557_82240</name>
</gene>
<protein>
    <submittedName>
        <fullName evidence="1">Uncharacterized protein</fullName>
    </submittedName>
</protein>
<sequence length="45" mass="4675">MLTDTSTDEDGYTSTSHTPVIAFSTHEGTTVTACCADELPDPANA</sequence>
<keyword evidence="2" id="KW-1185">Reference proteome</keyword>